<dbReference type="InterPro" id="IPR012666">
    <property type="entry name" value="CbtA_put"/>
</dbReference>
<feature type="compositionally biased region" description="Basic and acidic residues" evidence="1">
    <location>
        <begin position="53"/>
        <end position="70"/>
    </location>
</feature>
<keyword evidence="2" id="KW-0472">Membrane</keyword>
<feature type="transmembrane region" description="Helical" evidence="2">
    <location>
        <begin position="184"/>
        <end position="207"/>
    </location>
</feature>
<feature type="transmembrane region" description="Helical" evidence="2">
    <location>
        <begin position="158"/>
        <end position="177"/>
    </location>
</feature>
<keyword evidence="2" id="KW-1133">Transmembrane helix</keyword>
<evidence type="ECO:0000256" key="2">
    <source>
        <dbReference type="SAM" id="Phobius"/>
    </source>
</evidence>
<evidence type="ECO:0000256" key="1">
    <source>
        <dbReference type="SAM" id="MobiDB-lite"/>
    </source>
</evidence>
<name>A0ABX8EFF9_9ACTN</name>
<feature type="transmembrane region" description="Helical" evidence="2">
    <location>
        <begin position="119"/>
        <end position="138"/>
    </location>
</feature>
<evidence type="ECO:0000313" key="3">
    <source>
        <dbReference type="EMBL" id="QVT79239.1"/>
    </source>
</evidence>
<gene>
    <name evidence="3" type="ORF">ENKNEFLB_01620</name>
</gene>
<keyword evidence="2" id="KW-0812">Transmembrane</keyword>
<reference evidence="3 4" key="1">
    <citation type="submission" date="2021-05" db="EMBL/GenBank/DDBJ databases">
        <title>Complete genome of Nocardioides aquaticus KCTC 9944T isolated from meromictic and hypersaline Ekho Lake, Antarctica.</title>
        <authorList>
            <person name="Hwang K."/>
            <person name="Kim K.M."/>
            <person name="Choe H."/>
        </authorList>
    </citation>
    <scope>NUCLEOTIDE SEQUENCE [LARGE SCALE GENOMIC DNA]</scope>
    <source>
        <strain evidence="3 4">KCTC 9944</strain>
    </source>
</reference>
<keyword evidence="4" id="KW-1185">Reference proteome</keyword>
<proteinExistence type="predicted"/>
<feature type="region of interest" description="Disordered" evidence="1">
    <location>
        <begin position="44"/>
        <end position="74"/>
    </location>
</feature>
<evidence type="ECO:0008006" key="5">
    <source>
        <dbReference type="Google" id="ProtNLM"/>
    </source>
</evidence>
<evidence type="ECO:0000313" key="4">
    <source>
        <dbReference type="Proteomes" id="UP000679307"/>
    </source>
</evidence>
<dbReference type="RefSeq" id="WP_214058718.1">
    <property type="nucleotide sequence ID" value="NZ_BAAAHS010000012.1"/>
</dbReference>
<organism evidence="3 4">
    <name type="scientific">Nocardioides aquaticus</name>
    <dbReference type="NCBI Taxonomy" id="160826"/>
    <lineage>
        <taxon>Bacteria</taxon>
        <taxon>Bacillati</taxon>
        <taxon>Actinomycetota</taxon>
        <taxon>Actinomycetes</taxon>
        <taxon>Propionibacteriales</taxon>
        <taxon>Nocardioidaceae</taxon>
        <taxon>Nocardioides</taxon>
    </lineage>
</organism>
<accession>A0ABX8EFF9</accession>
<feature type="transmembrane region" description="Helical" evidence="2">
    <location>
        <begin position="82"/>
        <end position="107"/>
    </location>
</feature>
<dbReference type="EMBL" id="CP075371">
    <property type="protein sequence ID" value="QVT79239.1"/>
    <property type="molecule type" value="Genomic_DNA"/>
</dbReference>
<protein>
    <recommendedName>
        <fullName evidence="5">CbtA family protein</fullName>
    </recommendedName>
</protein>
<feature type="transmembrane region" description="Helical" evidence="2">
    <location>
        <begin position="227"/>
        <end position="246"/>
    </location>
</feature>
<feature type="transmembrane region" description="Helical" evidence="2">
    <location>
        <begin position="7"/>
        <end position="29"/>
    </location>
</feature>
<dbReference type="Pfam" id="PF09490">
    <property type="entry name" value="CbtA"/>
    <property type="match status" value="1"/>
</dbReference>
<sequence>MTARTFLVRGLLAGLIAGLAAFGVAYFVAEPHVQTAIELEEAGAAAAPADTAEETHSHDGEEAGHSHEDESTVVSRHTQRTWGLVTGSLGVGAALGGLVALVSAGVVGRLGRLTPGQSTALVAFLGFVSVAIVPFLKYPASPPAVGNTETIGSRTGLYFLYLLISVAVAVASVVLANRLWSDRGAYVAVLAGGALFLVVTVVAGQLLPTINELGDFPADTLWYFRRAAILTQATMWGVIGVALVGLTRSLHQRDLADAERRKLAASL</sequence>
<dbReference type="Proteomes" id="UP000679307">
    <property type="component" value="Chromosome"/>
</dbReference>